<name>A0A8J2PLP2_9HEXA</name>
<feature type="compositionally biased region" description="Basic residues" evidence="2">
    <location>
        <begin position="78"/>
        <end position="98"/>
    </location>
</feature>
<dbReference type="Proteomes" id="UP000708208">
    <property type="component" value="Unassembled WGS sequence"/>
</dbReference>
<feature type="compositionally biased region" description="Polar residues" evidence="2">
    <location>
        <begin position="20"/>
        <end position="34"/>
    </location>
</feature>
<feature type="non-terminal residue" evidence="4">
    <location>
        <position position="1"/>
    </location>
</feature>
<accession>A0A8J2PLP2</accession>
<dbReference type="InterPro" id="IPR040171">
    <property type="entry name" value="USBP1-like"/>
</dbReference>
<dbReference type="AlphaFoldDB" id="A0A8J2PLP2"/>
<feature type="coiled-coil region" evidence="1">
    <location>
        <begin position="193"/>
        <end position="227"/>
    </location>
</feature>
<evidence type="ECO:0000313" key="4">
    <source>
        <dbReference type="EMBL" id="CAG7828254.1"/>
    </source>
</evidence>
<gene>
    <name evidence="4" type="ORF">AFUS01_LOCUS38196</name>
</gene>
<proteinExistence type="predicted"/>
<comment type="caution">
    <text evidence="4">The sequence shown here is derived from an EMBL/GenBank/DDBJ whole genome shotgun (WGS) entry which is preliminary data.</text>
</comment>
<feature type="region of interest" description="Disordered" evidence="2">
    <location>
        <begin position="110"/>
        <end position="143"/>
    </location>
</feature>
<dbReference type="InterPro" id="IPR019536">
    <property type="entry name" value="USHBP1_PDZ-bd"/>
</dbReference>
<evidence type="ECO:0000256" key="2">
    <source>
        <dbReference type="SAM" id="MobiDB-lite"/>
    </source>
</evidence>
<feature type="compositionally biased region" description="Low complexity" evidence="2">
    <location>
        <begin position="110"/>
        <end position="119"/>
    </location>
</feature>
<feature type="domain" description="Harmonin-binding protein USHBP1 PDZ-binding" evidence="3">
    <location>
        <begin position="202"/>
        <end position="265"/>
    </location>
</feature>
<keyword evidence="5" id="KW-1185">Reference proteome</keyword>
<reference evidence="4" key="1">
    <citation type="submission" date="2021-06" db="EMBL/GenBank/DDBJ databases">
        <authorList>
            <person name="Hodson N. C."/>
            <person name="Mongue J. A."/>
            <person name="Jaron S. K."/>
        </authorList>
    </citation>
    <scope>NUCLEOTIDE SEQUENCE</scope>
</reference>
<protein>
    <recommendedName>
        <fullName evidence="3">Harmonin-binding protein USHBP1 PDZ-binding domain-containing protein</fullName>
    </recommendedName>
</protein>
<dbReference type="PANTHER" id="PTHR23347:SF6">
    <property type="entry name" value="FI17904P1"/>
    <property type="match status" value="1"/>
</dbReference>
<feature type="compositionally biased region" description="Basic and acidic residues" evidence="2">
    <location>
        <begin position="38"/>
        <end position="50"/>
    </location>
</feature>
<organism evidence="4 5">
    <name type="scientific">Allacma fusca</name>
    <dbReference type="NCBI Taxonomy" id="39272"/>
    <lineage>
        <taxon>Eukaryota</taxon>
        <taxon>Metazoa</taxon>
        <taxon>Ecdysozoa</taxon>
        <taxon>Arthropoda</taxon>
        <taxon>Hexapoda</taxon>
        <taxon>Collembola</taxon>
        <taxon>Symphypleona</taxon>
        <taxon>Sminthuridae</taxon>
        <taxon>Allacma</taxon>
    </lineage>
</organism>
<evidence type="ECO:0000259" key="3">
    <source>
        <dbReference type="Pfam" id="PF10506"/>
    </source>
</evidence>
<feature type="region of interest" description="Disordered" evidence="2">
    <location>
        <begin position="15"/>
        <end position="98"/>
    </location>
</feature>
<dbReference type="OrthoDB" id="6256369at2759"/>
<keyword evidence="1" id="KW-0175">Coiled coil</keyword>
<dbReference type="PANTHER" id="PTHR23347">
    <property type="entry name" value="COLORECTAL MUTANT CANCER PROTEIN MCC PROTEIN -RELATED"/>
    <property type="match status" value="1"/>
</dbReference>
<evidence type="ECO:0000256" key="1">
    <source>
        <dbReference type="SAM" id="Coils"/>
    </source>
</evidence>
<dbReference type="EMBL" id="CAJVCH010546834">
    <property type="protein sequence ID" value="CAG7828254.1"/>
    <property type="molecule type" value="Genomic_DNA"/>
</dbReference>
<sequence length="381" mass="42408">VVELEYLLKQSPKKFPQFLPNASSNSPDLSSMQMNGEEPGRMCKVAERVKLSQKSSSPSPSHKFNHKKNQENNNNNNNHHHHHPSNNNNCHHHHHHHQSILLNMNSVVQIQQQQGQKQISPDLQNSKNGRNHHHSSPKNNSSFISGQELVAIGNSCSTRIVEHLVQPLQDESTVTEMQQAFAQSSQSMAEEKVREFEIETERLNSRLEHLRSQNDVLTLNLDDAKSHADRLTVLLGKYESNNVGHQIALSFSDQLIEAYDVLVALLESELGLLLANCRAAGIGATSGGNCGNGSETIEDDIDVATLLHRANENRMTAEIAARNLLIRMVESPGSENNNGIMLHLPIPHHSNLPPWEDASSCSQTLRSALLYITLCHLPSMN</sequence>
<evidence type="ECO:0000313" key="5">
    <source>
        <dbReference type="Proteomes" id="UP000708208"/>
    </source>
</evidence>
<dbReference type="Pfam" id="PF10506">
    <property type="entry name" value="USHBP1_PDZ-bd"/>
    <property type="match status" value="1"/>
</dbReference>